<dbReference type="Proteomes" id="UP000726777">
    <property type="component" value="Unassembled WGS sequence"/>
</dbReference>
<evidence type="ECO:0000313" key="3">
    <source>
        <dbReference type="EMBL" id="MCC3807727.1"/>
    </source>
</evidence>
<keyword evidence="2" id="KW-1133">Transmembrane helix</keyword>
<evidence type="ECO:0000256" key="1">
    <source>
        <dbReference type="SAM" id="Coils"/>
    </source>
</evidence>
<feature type="coiled-coil region" evidence="1">
    <location>
        <begin position="104"/>
        <end position="156"/>
    </location>
</feature>
<geneLocation type="plasmid" evidence="4 6">
    <name>pHLD</name>
</geneLocation>
<accession>A0A9Q3UGJ5</accession>
<keyword evidence="4" id="KW-0614">Plasmid</keyword>
<keyword evidence="2" id="KW-0472">Membrane</keyword>
<reference evidence="3" key="1">
    <citation type="submission" date="2020-09" db="EMBL/GenBank/DDBJ databases">
        <title>Genome sequence of Vibrio parahaemolyticus isolates.</title>
        <authorList>
            <person name="Hammerl J.A."/>
            <person name="Strauch E."/>
        </authorList>
    </citation>
    <scope>NUCLEOTIDE SEQUENCE</scope>
    <source>
        <strain evidence="3">17-VB00146</strain>
    </source>
</reference>
<evidence type="ECO:0000256" key="2">
    <source>
        <dbReference type="SAM" id="Phobius"/>
    </source>
</evidence>
<dbReference type="AlphaFoldDB" id="A0A9Q3UGJ5"/>
<dbReference type="EMBL" id="CP114199">
    <property type="protein sequence ID" value="WAT93997.1"/>
    <property type="molecule type" value="Genomic_DNA"/>
</dbReference>
<proteinExistence type="predicted"/>
<evidence type="ECO:0000313" key="6">
    <source>
        <dbReference type="Proteomes" id="UP001156560"/>
    </source>
</evidence>
<protein>
    <submittedName>
        <fullName evidence="3">Uncharacterized protein</fullName>
    </submittedName>
</protein>
<dbReference type="Proteomes" id="UP001156560">
    <property type="component" value="Plasmid pHLD"/>
</dbReference>
<reference evidence="4" key="2">
    <citation type="submission" date="2022-12" db="EMBL/GenBank/DDBJ databases">
        <title>Vibrio parahaemolyticus become highly virulent by producing novel Tc toxins.</title>
        <authorList>
            <person name="Yang F."/>
            <person name="You Y."/>
            <person name="Lai Q."/>
            <person name="Xu L."/>
            <person name="Li F."/>
        </authorList>
    </citation>
    <scope>NUCLEOTIDE SEQUENCE</scope>
    <source>
        <strain evidence="4">Vp-HL-202005</strain>
        <plasmid evidence="4">pHLD</plasmid>
    </source>
</reference>
<keyword evidence="1" id="KW-0175">Coiled coil</keyword>
<sequence length="216" mass="24669">MSEKENYLSSISKITAGLKAHDSILKQAELASKVSSGLPKSVLASASVLPNSVQQTIATPRLKIPRAIKDINREYKDFNIDALVKLKKKVRNLDIYSEDDSDVLSDVEDALQRFIDEHRKLKELNSEQYRQITIKKAELELEHENHALKLAAKDAESKLDSKYDWKAKWRHLFIKSLGTALFIALLLFVGWLVKTYEWAELPYSSLFKTIVPFPKP</sequence>
<feature type="transmembrane region" description="Helical" evidence="2">
    <location>
        <begin position="172"/>
        <end position="193"/>
    </location>
</feature>
<keyword evidence="2" id="KW-0812">Transmembrane</keyword>
<dbReference type="RefSeq" id="WP_193304430.1">
    <property type="nucleotide sequence ID" value="NZ_CP097872.1"/>
</dbReference>
<name>A0A9Q3UGJ5_VIBPH</name>
<evidence type="ECO:0000313" key="4">
    <source>
        <dbReference type="EMBL" id="WAT93997.1"/>
    </source>
</evidence>
<gene>
    <name evidence="3" type="ORF">IB292_22150</name>
    <name evidence="4" type="ORF">O1Q84_27935</name>
</gene>
<organism evidence="3 5">
    <name type="scientific">Vibrio parahaemolyticus</name>
    <dbReference type="NCBI Taxonomy" id="670"/>
    <lineage>
        <taxon>Bacteria</taxon>
        <taxon>Pseudomonadati</taxon>
        <taxon>Pseudomonadota</taxon>
        <taxon>Gammaproteobacteria</taxon>
        <taxon>Vibrionales</taxon>
        <taxon>Vibrionaceae</taxon>
        <taxon>Vibrio</taxon>
    </lineage>
</organism>
<evidence type="ECO:0000313" key="5">
    <source>
        <dbReference type="Proteomes" id="UP000726777"/>
    </source>
</evidence>
<dbReference type="EMBL" id="JACVHL010000030">
    <property type="protein sequence ID" value="MCC3807727.1"/>
    <property type="molecule type" value="Genomic_DNA"/>
</dbReference>